<feature type="domain" description="Glycosyl transferase family 4" evidence="3">
    <location>
        <begin position="10"/>
        <end position="168"/>
    </location>
</feature>
<organism evidence="4 5">
    <name type="scientific">Polaromonas eurypsychrophila</name>
    <dbReference type="NCBI Taxonomy" id="1614635"/>
    <lineage>
        <taxon>Bacteria</taxon>
        <taxon>Pseudomonadati</taxon>
        <taxon>Pseudomonadota</taxon>
        <taxon>Betaproteobacteria</taxon>
        <taxon>Burkholderiales</taxon>
        <taxon>Comamonadaceae</taxon>
        <taxon>Polaromonas</taxon>
    </lineage>
</organism>
<reference evidence="4" key="2">
    <citation type="submission" date="2020-09" db="EMBL/GenBank/DDBJ databases">
        <authorList>
            <person name="Sun Q."/>
            <person name="Zhou Y."/>
        </authorList>
    </citation>
    <scope>NUCLEOTIDE SEQUENCE</scope>
    <source>
        <strain evidence="4">CGMCC 1.15322</strain>
    </source>
</reference>
<dbReference type="PANTHER" id="PTHR46401:SF2">
    <property type="entry name" value="GLYCOSYLTRANSFERASE WBBK-RELATED"/>
    <property type="match status" value="1"/>
</dbReference>
<dbReference type="InterPro" id="IPR001296">
    <property type="entry name" value="Glyco_trans_1"/>
</dbReference>
<dbReference type="SUPFAM" id="SSF53756">
    <property type="entry name" value="UDP-Glycosyltransferase/glycogen phosphorylase"/>
    <property type="match status" value="1"/>
</dbReference>
<evidence type="ECO:0000259" key="3">
    <source>
        <dbReference type="Pfam" id="PF12000"/>
    </source>
</evidence>
<reference evidence="4" key="1">
    <citation type="journal article" date="2014" name="Int. J. Syst. Evol. Microbiol.">
        <title>Complete genome sequence of Corynebacterium casei LMG S-19264T (=DSM 44701T), isolated from a smear-ripened cheese.</title>
        <authorList>
            <consortium name="US DOE Joint Genome Institute (JGI-PGF)"/>
            <person name="Walter F."/>
            <person name="Albersmeier A."/>
            <person name="Kalinowski J."/>
            <person name="Ruckert C."/>
        </authorList>
    </citation>
    <scope>NUCLEOTIDE SEQUENCE</scope>
    <source>
        <strain evidence="4">CGMCC 1.15322</strain>
    </source>
</reference>
<gene>
    <name evidence="4" type="ORF">GCM10011496_39070</name>
</gene>
<dbReference type="PANTHER" id="PTHR46401">
    <property type="entry name" value="GLYCOSYLTRANSFERASE WBBK-RELATED"/>
    <property type="match status" value="1"/>
</dbReference>
<sequence length="382" mass="42310">MVALGVNPIRAPLAGVQHMLYELRAQADAITNKTPPALKELYSKMARGESAANAMVQLAAQGFVPDVVYAHPGWGEALYVKDVFPRARLLIYAEYFYGAPGGDADFDPEFSQPTRDARQRTTIKNTHLLHALNAADAALSPTEFQRSQHPFWSQGRIRVIHDGIDSDRFRPDTNASIMFGSNAKVMRHSDEVITFVARNLEPYRGYHTFMRALPALLRLRPNAHVVIVGTDGLSYGSAPPGKISWKEIFLGEVSDQLDSQRVRFVGALPHKTLTQLLQVSSAHVYLTYPFVLSWSLMEAMSIGALIIGSRTAPVQELIEHGKNGLLTDFFDAQQLAETVAEALANRPLATSLRSNARKTIVEKYDLRRDCLPAQLKFVTQAA</sequence>
<keyword evidence="1 4" id="KW-0808">Transferase</keyword>
<name>A0A916SRB5_9BURK</name>
<comment type="caution">
    <text evidence="4">The sequence shown here is derived from an EMBL/GenBank/DDBJ whole genome shotgun (WGS) entry which is preliminary data.</text>
</comment>
<evidence type="ECO:0000313" key="5">
    <source>
        <dbReference type="Proteomes" id="UP000620596"/>
    </source>
</evidence>
<evidence type="ECO:0000259" key="2">
    <source>
        <dbReference type="Pfam" id="PF00534"/>
    </source>
</evidence>
<dbReference type="InterPro" id="IPR022623">
    <property type="entry name" value="Glyco_trans_4"/>
</dbReference>
<proteinExistence type="predicted"/>
<protein>
    <submittedName>
        <fullName evidence="4">Glycosyl transferase</fullName>
    </submittedName>
</protein>
<dbReference type="Pfam" id="PF12000">
    <property type="entry name" value="Glyco_trans_4_3"/>
    <property type="match status" value="1"/>
</dbReference>
<accession>A0A916SRB5</accession>
<dbReference type="GO" id="GO:0016757">
    <property type="term" value="F:glycosyltransferase activity"/>
    <property type="evidence" value="ECO:0007669"/>
    <property type="project" value="InterPro"/>
</dbReference>
<keyword evidence="5" id="KW-1185">Reference proteome</keyword>
<dbReference type="EMBL" id="BMIG01000025">
    <property type="protein sequence ID" value="GGB14294.1"/>
    <property type="molecule type" value="Genomic_DNA"/>
</dbReference>
<feature type="domain" description="Glycosyl transferase family 1" evidence="2">
    <location>
        <begin position="189"/>
        <end position="358"/>
    </location>
</feature>
<dbReference type="AlphaFoldDB" id="A0A916SRB5"/>
<dbReference type="GO" id="GO:0009103">
    <property type="term" value="P:lipopolysaccharide biosynthetic process"/>
    <property type="evidence" value="ECO:0007669"/>
    <property type="project" value="TreeGrafter"/>
</dbReference>
<dbReference type="Gene3D" id="3.40.50.2000">
    <property type="entry name" value="Glycogen Phosphorylase B"/>
    <property type="match status" value="1"/>
</dbReference>
<dbReference type="Proteomes" id="UP000620596">
    <property type="component" value="Unassembled WGS sequence"/>
</dbReference>
<dbReference type="Pfam" id="PF00534">
    <property type="entry name" value="Glycos_transf_1"/>
    <property type="match status" value="1"/>
</dbReference>
<evidence type="ECO:0000313" key="4">
    <source>
        <dbReference type="EMBL" id="GGB14294.1"/>
    </source>
</evidence>
<evidence type="ECO:0000256" key="1">
    <source>
        <dbReference type="ARBA" id="ARBA00022679"/>
    </source>
</evidence>